<dbReference type="KEGG" id="aagg:ETAA8_16350"/>
<dbReference type="InterPro" id="IPR006680">
    <property type="entry name" value="Amidohydro-rel"/>
</dbReference>
<dbReference type="InterPro" id="IPR032465">
    <property type="entry name" value="ACMSD"/>
</dbReference>
<dbReference type="SUPFAM" id="SSF51556">
    <property type="entry name" value="Metallo-dependent hydrolases"/>
    <property type="match status" value="1"/>
</dbReference>
<name>A0A517Y8M1_9BACT</name>
<proteinExistence type="predicted"/>
<feature type="domain" description="Amidohydrolase-related" evidence="2">
    <location>
        <begin position="72"/>
        <end position="333"/>
    </location>
</feature>
<dbReference type="Pfam" id="PF04909">
    <property type="entry name" value="Amidohydro_2"/>
    <property type="match status" value="1"/>
</dbReference>
<protein>
    <submittedName>
        <fullName evidence="3">Amidohydrolase</fullName>
    </submittedName>
</protein>
<gene>
    <name evidence="3" type="ORF">ETAA8_16350</name>
</gene>
<sequence length="340" mass="38175">MDTILDVFCHCLPPAFCRGVERLAERPLPMYQRACSIRVTVDLDERRRLMDSFPGYQQILSLVSPTIEAHTGPEKSRELARIGNDAMAEMVANEPERFPGFIASLPMNHPEGAQQEADRVVRNLHATGFQLYTNVLGAPLDAAPNLEIIEHLASLGRPIWLHPIRPPPMADYVTESASKLDLWWAFGWPYETSVAMMRLVCAGLFDRWPDLAIITHHCGGLIPLMEGRIEHGLDYAARRNPPEAMSMTTREPPISGLRRFYADTASFGSRIPLEAARQFFGVDRMLFASDMPFDPEEGPGFIRAGIRLLGEMSLTAAERRAIFADNARRLFRLPTSFKGQ</sequence>
<dbReference type="GO" id="GO:0019748">
    <property type="term" value="P:secondary metabolic process"/>
    <property type="evidence" value="ECO:0007669"/>
    <property type="project" value="TreeGrafter"/>
</dbReference>
<dbReference type="RefSeq" id="WP_145087246.1">
    <property type="nucleotide sequence ID" value="NZ_CP036274.1"/>
</dbReference>
<dbReference type="PANTHER" id="PTHR21240">
    <property type="entry name" value="2-AMINO-3-CARBOXYLMUCONATE-6-SEMIALDEHYDE DECARBOXYLASE"/>
    <property type="match status" value="1"/>
</dbReference>
<evidence type="ECO:0000259" key="2">
    <source>
        <dbReference type="Pfam" id="PF04909"/>
    </source>
</evidence>
<evidence type="ECO:0000313" key="4">
    <source>
        <dbReference type="Proteomes" id="UP000315017"/>
    </source>
</evidence>
<keyword evidence="3" id="KW-0378">Hydrolase</keyword>
<dbReference type="GO" id="GO:0016787">
    <property type="term" value="F:hydrolase activity"/>
    <property type="evidence" value="ECO:0007669"/>
    <property type="project" value="UniProtKB-KW"/>
</dbReference>
<evidence type="ECO:0000313" key="3">
    <source>
        <dbReference type="EMBL" id="QDU26555.1"/>
    </source>
</evidence>
<reference evidence="3 4" key="1">
    <citation type="submission" date="2019-02" db="EMBL/GenBank/DDBJ databases">
        <title>Deep-cultivation of Planctomycetes and their phenomic and genomic characterization uncovers novel biology.</title>
        <authorList>
            <person name="Wiegand S."/>
            <person name="Jogler M."/>
            <person name="Boedeker C."/>
            <person name="Pinto D."/>
            <person name="Vollmers J."/>
            <person name="Rivas-Marin E."/>
            <person name="Kohn T."/>
            <person name="Peeters S.H."/>
            <person name="Heuer A."/>
            <person name="Rast P."/>
            <person name="Oberbeckmann S."/>
            <person name="Bunk B."/>
            <person name="Jeske O."/>
            <person name="Meyerdierks A."/>
            <person name="Storesund J.E."/>
            <person name="Kallscheuer N."/>
            <person name="Luecker S."/>
            <person name="Lage O.M."/>
            <person name="Pohl T."/>
            <person name="Merkel B.J."/>
            <person name="Hornburger P."/>
            <person name="Mueller R.-W."/>
            <person name="Bruemmer F."/>
            <person name="Labrenz M."/>
            <person name="Spormann A.M."/>
            <person name="Op den Camp H."/>
            <person name="Overmann J."/>
            <person name="Amann R."/>
            <person name="Jetten M.S.M."/>
            <person name="Mascher T."/>
            <person name="Medema M.H."/>
            <person name="Devos D.P."/>
            <person name="Kaster A.-K."/>
            <person name="Ovreas L."/>
            <person name="Rohde M."/>
            <person name="Galperin M.Y."/>
            <person name="Jogler C."/>
        </authorList>
    </citation>
    <scope>NUCLEOTIDE SEQUENCE [LARGE SCALE GENOMIC DNA]</scope>
    <source>
        <strain evidence="3 4">ETA_A8</strain>
    </source>
</reference>
<accession>A0A517Y8M1</accession>
<dbReference type="EMBL" id="CP036274">
    <property type="protein sequence ID" value="QDU26555.1"/>
    <property type="molecule type" value="Genomic_DNA"/>
</dbReference>
<dbReference type="OrthoDB" id="9777673at2"/>
<dbReference type="Proteomes" id="UP000315017">
    <property type="component" value="Chromosome"/>
</dbReference>
<keyword evidence="4" id="KW-1185">Reference proteome</keyword>
<dbReference type="Gene3D" id="3.20.20.140">
    <property type="entry name" value="Metal-dependent hydrolases"/>
    <property type="match status" value="1"/>
</dbReference>
<keyword evidence="1" id="KW-0456">Lyase</keyword>
<organism evidence="3 4">
    <name type="scientific">Anatilimnocola aggregata</name>
    <dbReference type="NCBI Taxonomy" id="2528021"/>
    <lineage>
        <taxon>Bacteria</taxon>
        <taxon>Pseudomonadati</taxon>
        <taxon>Planctomycetota</taxon>
        <taxon>Planctomycetia</taxon>
        <taxon>Pirellulales</taxon>
        <taxon>Pirellulaceae</taxon>
        <taxon>Anatilimnocola</taxon>
    </lineage>
</organism>
<dbReference type="InterPro" id="IPR032466">
    <property type="entry name" value="Metal_Hydrolase"/>
</dbReference>
<dbReference type="GO" id="GO:0005737">
    <property type="term" value="C:cytoplasm"/>
    <property type="evidence" value="ECO:0007669"/>
    <property type="project" value="TreeGrafter"/>
</dbReference>
<dbReference type="GO" id="GO:0016831">
    <property type="term" value="F:carboxy-lyase activity"/>
    <property type="evidence" value="ECO:0007669"/>
    <property type="project" value="InterPro"/>
</dbReference>
<evidence type="ECO:0000256" key="1">
    <source>
        <dbReference type="ARBA" id="ARBA00023239"/>
    </source>
</evidence>
<dbReference type="PANTHER" id="PTHR21240:SF28">
    <property type="entry name" value="ISO-OROTATE DECARBOXYLASE (EUROFUNG)"/>
    <property type="match status" value="1"/>
</dbReference>
<dbReference type="AlphaFoldDB" id="A0A517Y8M1"/>